<accession>A0A9C6TTZ4</accession>
<dbReference type="InterPro" id="IPR036529">
    <property type="entry name" value="KIX_dom_sf"/>
</dbReference>
<evidence type="ECO:0000256" key="2">
    <source>
        <dbReference type="SAM" id="MobiDB-lite"/>
    </source>
</evidence>
<keyword evidence="3" id="KW-1185">Reference proteome</keyword>
<evidence type="ECO:0000313" key="3">
    <source>
        <dbReference type="Proteomes" id="UP000515211"/>
    </source>
</evidence>
<evidence type="ECO:0000256" key="1">
    <source>
        <dbReference type="ARBA" id="ARBA00023242"/>
    </source>
</evidence>
<feature type="compositionally biased region" description="Polar residues" evidence="2">
    <location>
        <begin position="165"/>
        <end position="177"/>
    </location>
</feature>
<name>A0A9C6TTZ4_ARADU</name>
<organism evidence="3 4">
    <name type="scientific">Arachis duranensis</name>
    <name type="common">Wild peanut</name>
    <dbReference type="NCBI Taxonomy" id="130453"/>
    <lineage>
        <taxon>Eukaryota</taxon>
        <taxon>Viridiplantae</taxon>
        <taxon>Streptophyta</taxon>
        <taxon>Embryophyta</taxon>
        <taxon>Tracheophyta</taxon>
        <taxon>Spermatophyta</taxon>
        <taxon>Magnoliopsida</taxon>
        <taxon>eudicotyledons</taxon>
        <taxon>Gunneridae</taxon>
        <taxon>Pentapetalae</taxon>
        <taxon>rosids</taxon>
        <taxon>fabids</taxon>
        <taxon>Fabales</taxon>
        <taxon>Fabaceae</taxon>
        <taxon>Papilionoideae</taxon>
        <taxon>50 kb inversion clade</taxon>
        <taxon>dalbergioids sensu lato</taxon>
        <taxon>Dalbergieae</taxon>
        <taxon>Pterocarpus clade</taxon>
        <taxon>Arachis</taxon>
    </lineage>
</organism>
<dbReference type="Gene3D" id="1.10.246.20">
    <property type="entry name" value="Coactivator CBP, KIX domain"/>
    <property type="match status" value="1"/>
</dbReference>
<evidence type="ECO:0000313" key="4">
    <source>
        <dbReference type="RefSeq" id="XP_052114539.1"/>
    </source>
</evidence>
<dbReference type="GO" id="GO:0003712">
    <property type="term" value="F:transcription coregulator activity"/>
    <property type="evidence" value="ECO:0007669"/>
    <property type="project" value="InterPro"/>
</dbReference>
<dbReference type="Proteomes" id="UP000515211">
    <property type="component" value="Chromosome 1"/>
</dbReference>
<proteinExistence type="predicted"/>
<dbReference type="RefSeq" id="XP_052114539.1">
    <property type="nucleotide sequence ID" value="XM_052258579.1"/>
</dbReference>
<sequence length="427" mass="47919">MPRPGPRPYECVRRAWHSERHQPVRGSIIQQIFRVVNEAHTPATKKNKEWQEKLPVVVLKAEEIMYSKANSEAEYLNPDTLWERLNDAINTIIRRDETTETGDLLPPCVEAALNLGCKPVRTSRSDRHNNPRTYLSPRTQHPPPPPPHPPSGPPRPVGENPYARVSSSAVSQIPLSDSRIHAQQNTRMMGSPNYPFSESFPSGHHQHLAMETKPQSNFGSVYPLYYGYEAKEPQLRTTTVDNSGPETIFVGRPVITPVPEPSGIGLLENFPYGRYHHLPNRAGKETVVGMPEGLRDTECDLSLRLGRCFHPCSSSKNCSAYETEDAGLGAPQGGTKFSHLSLQRNKEFCFYPRETSYGTIGPSSTRCNGEREYQNLEATLRKRKAPIGNNEEDGQFCRHLGVPSNQFTGRMQGPETLWMCSSACEKF</sequence>
<feature type="region of interest" description="Disordered" evidence="2">
    <location>
        <begin position="120"/>
        <end position="177"/>
    </location>
</feature>
<reference evidence="4" key="2">
    <citation type="submission" date="2025-08" db="UniProtKB">
        <authorList>
            <consortium name="RefSeq"/>
        </authorList>
    </citation>
    <scope>IDENTIFICATION</scope>
    <source>
        <tissue evidence="4">Whole plant</tissue>
    </source>
</reference>
<dbReference type="AlphaFoldDB" id="A0A9C6TTZ4"/>
<dbReference type="PANTHER" id="PTHR35300:SF4">
    <property type="entry name" value="HISTONE ACETYLTRANSFERASE"/>
    <property type="match status" value="1"/>
</dbReference>
<dbReference type="GO" id="GO:0006355">
    <property type="term" value="P:regulation of DNA-templated transcription"/>
    <property type="evidence" value="ECO:0007669"/>
    <property type="project" value="InterPro"/>
</dbReference>
<protein>
    <submittedName>
        <fullName evidence="4">Uncharacterized protein LOC107461672 isoform X1</fullName>
    </submittedName>
</protein>
<gene>
    <name evidence="4" type="primary">LOC107461672</name>
</gene>
<keyword evidence="1" id="KW-0539">Nucleus</keyword>
<dbReference type="GeneID" id="107461672"/>
<reference evidence="3" key="1">
    <citation type="journal article" date="2016" name="Nat. Genet.">
        <title>The genome sequences of Arachis duranensis and Arachis ipaensis, the diploid ancestors of cultivated peanut.</title>
        <authorList>
            <person name="Bertioli D.J."/>
            <person name="Cannon S.B."/>
            <person name="Froenicke L."/>
            <person name="Huang G."/>
            <person name="Farmer A.D."/>
            <person name="Cannon E.K."/>
            <person name="Liu X."/>
            <person name="Gao D."/>
            <person name="Clevenger J."/>
            <person name="Dash S."/>
            <person name="Ren L."/>
            <person name="Moretzsohn M.C."/>
            <person name="Shirasawa K."/>
            <person name="Huang W."/>
            <person name="Vidigal B."/>
            <person name="Abernathy B."/>
            <person name="Chu Y."/>
            <person name="Niederhuth C.E."/>
            <person name="Umale P."/>
            <person name="Araujo A.C."/>
            <person name="Kozik A."/>
            <person name="Kim K.D."/>
            <person name="Burow M.D."/>
            <person name="Varshney R.K."/>
            <person name="Wang X."/>
            <person name="Zhang X."/>
            <person name="Barkley N."/>
            <person name="Guimaraes P.M."/>
            <person name="Isobe S."/>
            <person name="Guo B."/>
            <person name="Liao B."/>
            <person name="Stalker H.T."/>
            <person name="Schmitz R.J."/>
            <person name="Scheffler B.E."/>
            <person name="Leal-Bertioli S.C."/>
            <person name="Xun X."/>
            <person name="Jackson S.A."/>
            <person name="Michelmore R."/>
            <person name="Ozias-Akins P."/>
        </authorList>
    </citation>
    <scope>NUCLEOTIDE SEQUENCE [LARGE SCALE GENOMIC DNA]</scope>
    <source>
        <strain evidence="3">cv. V14167</strain>
    </source>
</reference>
<dbReference type="KEGG" id="adu:107461672"/>
<feature type="compositionally biased region" description="Pro residues" evidence="2">
    <location>
        <begin position="140"/>
        <end position="156"/>
    </location>
</feature>
<dbReference type="PANTHER" id="PTHR35300">
    <property type="entry name" value="COACTIVATOR CBP, KIX DOMAIN-CONTAINING PROTEIN-RELATED"/>
    <property type="match status" value="1"/>
</dbReference>